<dbReference type="PANTHER" id="PTHR34406">
    <property type="entry name" value="PROTEIN YCEI"/>
    <property type="match status" value="1"/>
</dbReference>
<dbReference type="Gene3D" id="2.40.128.110">
    <property type="entry name" value="Lipid/polyisoprenoid-binding, YceI-like"/>
    <property type="match status" value="1"/>
</dbReference>
<keyword evidence="4" id="KW-1185">Reference proteome</keyword>
<dbReference type="Pfam" id="PF04264">
    <property type="entry name" value="YceI"/>
    <property type="match status" value="1"/>
</dbReference>
<keyword evidence="1" id="KW-0732">Signal</keyword>
<dbReference type="InterPro" id="IPR007372">
    <property type="entry name" value="Lipid/polyisoprenoid-bd_YceI"/>
</dbReference>
<evidence type="ECO:0000313" key="3">
    <source>
        <dbReference type="EMBL" id="SMF11968.1"/>
    </source>
</evidence>
<dbReference type="PANTHER" id="PTHR34406:SF1">
    <property type="entry name" value="PROTEIN YCEI"/>
    <property type="match status" value="1"/>
</dbReference>
<feature type="signal peptide" evidence="1">
    <location>
        <begin position="1"/>
        <end position="30"/>
    </location>
</feature>
<organism evidence="3 4">
    <name type="scientific">Tistlia consotensis USBA 355</name>
    <dbReference type="NCBI Taxonomy" id="560819"/>
    <lineage>
        <taxon>Bacteria</taxon>
        <taxon>Pseudomonadati</taxon>
        <taxon>Pseudomonadota</taxon>
        <taxon>Alphaproteobacteria</taxon>
        <taxon>Rhodospirillales</taxon>
        <taxon>Rhodovibrionaceae</taxon>
        <taxon>Tistlia</taxon>
    </lineage>
</organism>
<dbReference type="EMBL" id="FWZX01000005">
    <property type="protein sequence ID" value="SMF11968.1"/>
    <property type="molecule type" value="Genomic_DNA"/>
</dbReference>
<sequence length="202" mass="21759">MTLERRVAAAFFAVLLSLCLGLLPPAAARAEPARYVTDPDHAVVAFLVSHIGYEKVLGRFTGVTGSYLFDEAAPSLSDLEVTIAAASVDTRHRDRDGHLRSGDFLAAEAHPDIRFVMTSAEPTGARTGLVTGDLTLRGVTRPVTLEVTWNKTGAYPFGNSYVTGISARTRFKRSDFGMTYGVADGLVGDEVEVIIEVEAIRQ</sequence>
<evidence type="ECO:0000256" key="1">
    <source>
        <dbReference type="SAM" id="SignalP"/>
    </source>
</evidence>
<dbReference type="RefSeq" id="WP_085122071.1">
    <property type="nucleotide sequence ID" value="NZ_FWZX01000005.1"/>
</dbReference>
<dbReference type="Proteomes" id="UP000192917">
    <property type="component" value="Unassembled WGS sequence"/>
</dbReference>
<evidence type="ECO:0000259" key="2">
    <source>
        <dbReference type="SMART" id="SM00867"/>
    </source>
</evidence>
<dbReference type="STRING" id="560819.SAMN05428998_10550"/>
<accession>A0A1Y6BNI5</accession>
<feature type="chain" id="PRO_5012667077" evidence="1">
    <location>
        <begin position="31"/>
        <end position="202"/>
    </location>
</feature>
<proteinExistence type="predicted"/>
<dbReference type="InterPro" id="IPR036761">
    <property type="entry name" value="TTHA0802/YceI-like_sf"/>
</dbReference>
<protein>
    <submittedName>
        <fullName evidence="3">Polyisoprenoid-binding protein YceI</fullName>
    </submittedName>
</protein>
<name>A0A1Y6BNI5_9PROT</name>
<gene>
    <name evidence="3" type="ORF">SAMN05428998_10550</name>
</gene>
<evidence type="ECO:0000313" key="4">
    <source>
        <dbReference type="Proteomes" id="UP000192917"/>
    </source>
</evidence>
<dbReference type="AlphaFoldDB" id="A0A1Y6BNI5"/>
<dbReference type="SUPFAM" id="SSF101874">
    <property type="entry name" value="YceI-like"/>
    <property type="match status" value="1"/>
</dbReference>
<feature type="domain" description="Lipid/polyisoprenoid-binding YceI-like" evidence="2">
    <location>
        <begin position="34"/>
        <end position="200"/>
    </location>
</feature>
<dbReference type="SMART" id="SM00867">
    <property type="entry name" value="YceI"/>
    <property type="match status" value="1"/>
</dbReference>
<reference evidence="3 4" key="1">
    <citation type="submission" date="2017-04" db="EMBL/GenBank/DDBJ databases">
        <authorList>
            <person name="Afonso C.L."/>
            <person name="Miller P.J."/>
            <person name="Scott M.A."/>
            <person name="Spackman E."/>
            <person name="Goraichik I."/>
            <person name="Dimitrov K.M."/>
            <person name="Suarez D.L."/>
            <person name="Swayne D.E."/>
        </authorList>
    </citation>
    <scope>NUCLEOTIDE SEQUENCE [LARGE SCALE GENOMIC DNA]</scope>
    <source>
        <strain evidence="3 4">USBA 355</strain>
    </source>
</reference>